<dbReference type="AlphaFoldDB" id="A0AAN7GU20"/>
<proteinExistence type="predicted"/>
<keyword evidence="2" id="KW-1185">Reference proteome</keyword>
<gene>
    <name evidence="1" type="ORF">SAY87_025604</name>
</gene>
<name>A0AAN7GU20_9MYRT</name>
<organism evidence="1 2">
    <name type="scientific">Trapa incisa</name>
    <dbReference type="NCBI Taxonomy" id="236973"/>
    <lineage>
        <taxon>Eukaryota</taxon>
        <taxon>Viridiplantae</taxon>
        <taxon>Streptophyta</taxon>
        <taxon>Embryophyta</taxon>
        <taxon>Tracheophyta</taxon>
        <taxon>Spermatophyta</taxon>
        <taxon>Magnoliopsida</taxon>
        <taxon>eudicotyledons</taxon>
        <taxon>Gunneridae</taxon>
        <taxon>Pentapetalae</taxon>
        <taxon>rosids</taxon>
        <taxon>malvids</taxon>
        <taxon>Myrtales</taxon>
        <taxon>Lythraceae</taxon>
        <taxon>Trapa</taxon>
    </lineage>
</organism>
<evidence type="ECO:0000313" key="1">
    <source>
        <dbReference type="EMBL" id="KAK4746567.1"/>
    </source>
</evidence>
<evidence type="ECO:0000313" key="2">
    <source>
        <dbReference type="Proteomes" id="UP001345219"/>
    </source>
</evidence>
<protein>
    <submittedName>
        <fullName evidence="1">Uncharacterized protein</fullName>
    </submittedName>
</protein>
<dbReference type="EMBL" id="JAXIOK010000020">
    <property type="protein sequence ID" value="KAK4746567.1"/>
    <property type="molecule type" value="Genomic_DNA"/>
</dbReference>
<comment type="caution">
    <text evidence="1">The sequence shown here is derived from an EMBL/GenBank/DDBJ whole genome shotgun (WGS) entry which is preliminary data.</text>
</comment>
<reference evidence="1 2" key="1">
    <citation type="journal article" date="2023" name="Hortic Res">
        <title>Pangenome of water caltrop reveals structural variations and asymmetric subgenome divergence after allopolyploidization.</title>
        <authorList>
            <person name="Zhang X."/>
            <person name="Chen Y."/>
            <person name="Wang L."/>
            <person name="Yuan Y."/>
            <person name="Fang M."/>
            <person name="Shi L."/>
            <person name="Lu R."/>
            <person name="Comes H.P."/>
            <person name="Ma Y."/>
            <person name="Chen Y."/>
            <person name="Huang G."/>
            <person name="Zhou Y."/>
            <person name="Zheng Z."/>
            <person name="Qiu Y."/>
        </authorList>
    </citation>
    <scope>NUCLEOTIDE SEQUENCE [LARGE SCALE GENOMIC DNA]</scope>
    <source>
        <tissue evidence="1">Roots</tissue>
    </source>
</reference>
<accession>A0AAN7GU20</accession>
<dbReference type="Proteomes" id="UP001345219">
    <property type="component" value="Chromosome 20"/>
</dbReference>
<sequence length="61" mass="6690">MMGRVVTARYKGGPRDEIPLKHFVEQLARVINSAAFCVHIEDVVGDNGVEEQANFDGSSVE</sequence>